<evidence type="ECO:0000313" key="23">
    <source>
        <dbReference type="Proteomes" id="UP000189795"/>
    </source>
</evidence>
<keyword evidence="2" id="KW-1003">Cell membrane</keyword>
<accession>A0A073K0F9</accession>
<evidence type="ECO:0000313" key="10">
    <source>
        <dbReference type="EMBL" id="MRG74424.1"/>
    </source>
</evidence>
<dbReference type="AlphaFoldDB" id="A0A073K0F9"/>
<dbReference type="Proteomes" id="UP000470878">
    <property type="component" value="Unassembled WGS sequence"/>
</dbReference>
<sequence>MRESQHKRLTRSGSDRMIAGVFGGIGQYFKIQPNILRILYVLLTIFTGFVPGIIIYIILVIIMPADPQNPDLLGFLKSFSESQKTSQQPHQRSRRTLTNVEEKDIKRNGRS</sequence>
<protein>
    <submittedName>
        <fullName evidence="9">Phage-shock protein</fullName>
    </submittedName>
    <submittedName>
        <fullName evidence="10">PspC domain-containing protein</fullName>
    </submittedName>
</protein>
<dbReference type="Proteomes" id="UP000316394">
    <property type="component" value="Chromosome"/>
</dbReference>
<reference evidence="17" key="6">
    <citation type="journal article" date="2018" name="Genome Announc.">
        <title>Fifty-Six Draft Genome Sequences of 10 Lactobacillus Species from 22 Commercial Dietary Supplements.</title>
        <authorList>
            <person name="Gangiredla J."/>
            <person name="Barnaba T.J."/>
            <person name="Mammel M.K."/>
            <person name="Lacher D.W."/>
            <person name="Elkins C.A."/>
            <person name="Lampel K.A."/>
            <person name="Whitehouse C.A."/>
            <person name="Tartera C."/>
        </authorList>
    </citation>
    <scope>NUCLEOTIDE SEQUENCE</scope>
    <source>
        <strain evidence="17">DS12_10</strain>
    </source>
</reference>
<dbReference type="InterPro" id="IPR007168">
    <property type="entry name" value="Phageshock_PspC_N"/>
</dbReference>
<evidence type="ECO:0000313" key="29">
    <source>
        <dbReference type="Proteomes" id="UP000460207"/>
    </source>
</evidence>
<evidence type="ECO:0000256" key="6">
    <source>
        <dbReference type="SAM" id="MobiDB-lite"/>
    </source>
</evidence>
<evidence type="ECO:0000313" key="12">
    <source>
        <dbReference type="EMBL" id="MRH79644.1"/>
    </source>
</evidence>
<dbReference type="PATRIC" id="fig|1598.90.peg.1876"/>
<dbReference type="EMBL" id="WJMV01000002">
    <property type="protein sequence ID" value="MRG74424.1"/>
    <property type="molecule type" value="Genomic_DNA"/>
</dbReference>
<reference evidence="19 26" key="7">
    <citation type="journal article" date="2018" name="J Appl Environ Microbiol">
        <title>The gut symbionts Lactobacillus reuteri R2lc and 2010 encode a polyketide synthase cluster that activates the mammalian aryl-hydrocarbon receptor.</title>
        <authorList>
            <person name="Ozcam M."/>
            <person name="Roos S."/>
            <person name="Van Pijkeren J.P."/>
        </authorList>
    </citation>
    <scope>NUCLEOTIDE SEQUENCE [LARGE SCALE GENOMIC DNA]</scope>
    <source>
        <strain evidence="19 26">R2lc</strain>
    </source>
</reference>
<feature type="region of interest" description="Disordered" evidence="6">
    <location>
        <begin position="82"/>
        <end position="111"/>
    </location>
</feature>
<evidence type="ECO:0000313" key="30">
    <source>
        <dbReference type="Proteomes" id="UP000470878"/>
    </source>
</evidence>
<evidence type="ECO:0000313" key="15">
    <source>
        <dbReference type="EMBL" id="OPG89045.1"/>
    </source>
</evidence>
<evidence type="ECO:0000256" key="7">
    <source>
        <dbReference type="SAM" id="Phobius"/>
    </source>
</evidence>
<dbReference type="GO" id="GO:0005886">
    <property type="term" value="C:plasma membrane"/>
    <property type="evidence" value="ECO:0007669"/>
    <property type="project" value="UniProtKB-SubCell"/>
</dbReference>
<evidence type="ECO:0000256" key="4">
    <source>
        <dbReference type="ARBA" id="ARBA00022989"/>
    </source>
</evidence>
<evidence type="ECO:0000313" key="13">
    <source>
        <dbReference type="EMBL" id="OCX48393.1"/>
    </source>
</evidence>
<dbReference type="EMBL" id="JOSX01000020">
    <property type="protein sequence ID" value="KEK14705.1"/>
    <property type="molecule type" value="Genomic_DNA"/>
</dbReference>
<keyword evidence="3 7" id="KW-0812">Transmembrane</keyword>
<dbReference type="EMBL" id="WJMX01000002">
    <property type="protein sequence ID" value="MRH79644.1"/>
    <property type="molecule type" value="Genomic_DNA"/>
</dbReference>
<reference evidence="9 20" key="1">
    <citation type="submission" date="2014-06" db="EMBL/GenBank/DDBJ databases">
        <title>Genetic determinant of reutericyclin biosynthesis of Lactobacillus reuteri.</title>
        <authorList>
            <person name="Lin X."/>
            <person name="Duar R."/>
            <person name="Walter J."/>
            <person name="Gaenzle M."/>
        </authorList>
    </citation>
    <scope>NUCLEOTIDE SEQUENCE [LARGE SCALE GENOMIC DNA]</scope>
    <source>
        <strain evidence="9 20">LTH2584</strain>
    </source>
</reference>
<organism evidence="9 20">
    <name type="scientific">Limosilactobacillus reuteri</name>
    <name type="common">Lactobacillus reuteri</name>
    <dbReference type="NCBI Taxonomy" id="1598"/>
    <lineage>
        <taxon>Bacteria</taxon>
        <taxon>Bacillati</taxon>
        <taxon>Bacillota</taxon>
        <taxon>Bacilli</taxon>
        <taxon>Lactobacillales</taxon>
        <taxon>Lactobacillaceae</taxon>
        <taxon>Limosilactobacillus</taxon>
    </lineage>
</organism>
<evidence type="ECO:0000313" key="11">
    <source>
        <dbReference type="EMBL" id="MRG88733.1"/>
    </source>
</evidence>
<reference evidence="15 23" key="5">
    <citation type="submission" date="2017-03" db="EMBL/GenBank/DDBJ databases">
        <title>Antibiotic resistance of probiotic microorganisms.</title>
        <authorList>
            <person name="Sanudo A.I."/>
            <person name="Olivares M."/>
            <person name="Banuelos O."/>
        </authorList>
    </citation>
    <scope>NUCLEOTIDE SEQUENCE [LARGE SCALE GENOMIC DNA]</scope>
    <source>
        <strain evidence="15 23">CECT8605</strain>
    </source>
</reference>
<feature type="domain" description="Phage shock protein PspC N-terminal" evidence="8">
    <location>
        <begin position="7"/>
        <end position="65"/>
    </location>
</feature>
<evidence type="ECO:0000313" key="25">
    <source>
        <dbReference type="Proteomes" id="UP000244083"/>
    </source>
</evidence>
<dbReference type="Proteomes" id="UP000027731">
    <property type="component" value="Unassembled WGS sequence"/>
</dbReference>
<dbReference type="EMBL" id="MCNS01000007">
    <property type="protein sequence ID" value="OCX48393.1"/>
    <property type="molecule type" value="Genomic_DNA"/>
</dbReference>
<dbReference type="InterPro" id="IPR052027">
    <property type="entry name" value="PspC"/>
</dbReference>
<dbReference type="RefSeq" id="WP_003676272.1">
    <property type="nucleotide sequence ID" value="NZ_CAJSZG010000014.1"/>
</dbReference>
<evidence type="ECO:0000259" key="8">
    <source>
        <dbReference type="Pfam" id="PF04024"/>
    </source>
</evidence>
<evidence type="ECO:0000313" key="9">
    <source>
        <dbReference type="EMBL" id="KEK14705.1"/>
    </source>
</evidence>
<keyword evidence="4 7" id="KW-1133">Transmembrane helix</keyword>
<evidence type="ECO:0000313" key="19">
    <source>
        <dbReference type="EMBL" id="RMX24782.1"/>
    </source>
</evidence>
<evidence type="ECO:0000256" key="2">
    <source>
        <dbReference type="ARBA" id="ARBA00022475"/>
    </source>
</evidence>
<evidence type="ECO:0000313" key="21">
    <source>
        <dbReference type="Proteomes" id="UP000095141"/>
    </source>
</evidence>
<name>A0A073K0F9_LIMRT</name>
<evidence type="ECO:0000313" key="20">
    <source>
        <dbReference type="Proteomes" id="UP000027731"/>
    </source>
</evidence>
<evidence type="ECO:0000313" key="18">
    <source>
        <dbReference type="EMBL" id="QDR73145.1"/>
    </source>
</evidence>
<dbReference type="Proteomes" id="UP000452188">
    <property type="component" value="Unassembled WGS sequence"/>
</dbReference>
<evidence type="ECO:0000313" key="26">
    <source>
        <dbReference type="Proteomes" id="UP000276940"/>
    </source>
</evidence>
<dbReference type="EMBL" id="MIMU01000082">
    <property type="protein sequence ID" value="OTA85599.1"/>
    <property type="molecule type" value="Genomic_DNA"/>
</dbReference>
<dbReference type="EMBL" id="MKQH01000014">
    <property type="protein sequence ID" value="OJI10156.1"/>
    <property type="molecule type" value="Genomic_DNA"/>
</dbReference>
<dbReference type="Proteomes" id="UP000244083">
    <property type="component" value="Unassembled WGS sequence"/>
</dbReference>
<dbReference type="EMBL" id="WJND01000002">
    <property type="protein sequence ID" value="MRG88733.1"/>
    <property type="molecule type" value="Genomic_DNA"/>
</dbReference>
<evidence type="ECO:0000313" key="22">
    <source>
        <dbReference type="Proteomes" id="UP000184174"/>
    </source>
</evidence>
<dbReference type="Proteomes" id="UP000194286">
    <property type="component" value="Unassembled WGS sequence"/>
</dbReference>
<evidence type="ECO:0000256" key="1">
    <source>
        <dbReference type="ARBA" id="ARBA00004162"/>
    </source>
</evidence>
<evidence type="ECO:0000313" key="24">
    <source>
        <dbReference type="Proteomes" id="UP000194286"/>
    </source>
</evidence>
<feature type="compositionally biased region" description="Basic and acidic residues" evidence="6">
    <location>
        <begin position="100"/>
        <end position="111"/>
    </location>
</feature>
<proteinExistence type="predicted"/>
<gene>
    <name evidence="15" type="ORF">B5D07_02225</name>
    <name evidence="13" type="ORF">BFD03_04845</name>
    <name evidence="16" type="ORF">BHL82_05300</name>
    <name evidence="14" type="ORF">BJI45_06000</name>
    <name evidence="19" type="ORF">C5O77_08060</name>
    <name evidence="17" type="ORF">DB325_01240</name>
    <name evidence="18" type="ORF">FOD75_08725</name>
    <name evidence="11" type="ORF">GIX76_01745</name>
    <name evidence="12" type="ORF">GIX77_02440</name>
    <name evidence="10" type="ORF">GIX79_01340</name>
    <name evidence="9" type="ORF">LR3_02590</name>
</gene>
<reference evidence="25" key="8">
    <citation type="submission" date="2018-04" db="EMBL/GenBank/DDBJ databases">
        <title>Draft Genome Sequences of 10 Lactobacillus Species from 22 Commercial Probiotic Products.</title>
        <authorList>
            <person name="Gangiredla J."/>
            <person name="Barnaba T.J."/>
            <person name="Mammel M.K."/>
            <person name="Lacher D.W."/>
            <person name="Elkins C.A."/>
            <person name="Lampel K.A."/>
            <person name="Whitehouse C.A."/>
            <person name="Tartera C."/>
        </authorList>
    </citation>
    <scope>NUCLEOTIDE SEQUENCE [LARGE SCALE GENOMIC DNA]</scope>
    <source>
        <strain evidence="25">DS12_10</strain>
    </source>
</reference>
<reference evidence="14 22" key="4">
    <citation type="submission" date="2016-10" db="EMBL/GenBank/DDBJ databases">
        <title>Genome sequence of Lactobacillus reuteri 121, a source of glucan and fructan exopolysaccharides.</title>
        <authorList>
            <person name="Gangoiti J."/>
            <person name="Lammerts Van Bueren A."/>
            <person name="Dijkhuizen L."/>
        </authorList>
    </citation>
    <scope>NUCLEOTIDE SEQUENCE [LARGE SCALE GENOMIC DNA]</scope>
    <source>
        <strain evidence="14 22">121</strain>
    </source>
</reference>
<dbReference type="Proteomes" id="UP000460207">
    <property type="component" value="Unassembled WGS sequence"/>
</dbReference>
<evidence type="ECO:0000313" key="17">
    <source>
        <dbReference type="EMBL" id="PTV05355.1"/>
    </source>
</evidence>
<evidence type="ECO:0000256" key="3">
    <source>
        <dbReference type="ARBA" id="ARBA00022692"/>
    </source>
</evidence>
<dbReference type="Proteomes" id="UP000189795">
    <property type="component" value="Unassembled WGS sequence"/>
</dbReference>
<dbReference type="Proteomes" id="UP000095141">
    <property type="component" value="Unassembled WGS sequence"/>
</dbReference>
<dbReference type="EMBL" id="CP041676">
    <property type="protein sequence ID" value="QDR73145.1"/>
    <property type="molecule type" value="Genomic_DNA"/>
</dbReference>
<reference evidence="13 21" key="2">
    <citation type="submission" date="2016-08" db="EMBL/GenBank/DDBJ databases">
        <title>Probiotic bacterium isolated from chicken gut.</title>
        <authorList>
            <person name="Levy J.L."/>
            <person name="Hassan H.M."/>
            <person name="Mendoza M.A."/>
        </authorList>
    </citation>
    <scope>NUCLEOTIDE SEQUENCE [LARGE SCALE GENOMIC DNA]</scope>
    <source>
        <strain evidence="13 21">P43</strain>
    </source>
</reference>
<dbReference type="Pfam" id="PF04024">
    <property type="entry name" value="PspC"/>
    <property type="match status" value="1"/>
</dbReference>
<dbReference type="Proteomes" id="UP000276940">
    <property type="component" value="Unassembled WGS sequence"/>
</dbReference>
<dbReference type="EMBL" id="PTLS01000038">
    <property type="protein sequence ID" value="RMX24782.1"/>
    <property type="molecule type" value="Genomic_DNA"/>
</dbReference>
<dbReference type="EMBL" id="MWVS01000029">
    <property type="protein sequence ID" value="OPG89045.1"/>
    <property type="molecule type" value="Genomic_DNA"/>
</dbReference>
<dbReference type="EMBL" id="QAZN01000001">
    <property type="protein sequence ID" value="PTV05355.1"/>
    <property type="molecule type" value="Genomic_DNA"/>
</dbReference>
<evidence type="ECO:0000313" key="16">
    <source>
        <dbReference type="EMBL" id="OTA85599.1"/>
    </source>
</evidence>
<evidence type="ECO:0000313" key="14">
    <source>
        <dbReference type="EMBL" id="OJI10156.1"/>
    </source>
</evidence>
<evidence type="ECO:0000313" key="27">
    <source>
        <dbReference type="Proteomes" id="UP000316394"/>
    </source>
</evidence>
<keyword evidence="5 7" id="KW-0472">Membrane</keyword>
<feature type="transmembrane region" description="Helical" evidence="7">
    <location>
        <begin position="38"/>
        <end position="63"/>
    </location>
</feature>
<reference evidence="28 29" key="10">
    <citation type="submission" date="2019-11" db="EMBL/GenBank/DDBJ databases">
        <title>Draft genome sequence of 12 host-associated Lactobacillus reuteri rodent strains.</title>
        <authorList>
            <person name="Zhang S."/>
            <person name="Ozcam M."/>
            <person name="Van Pijkeren J.P."/>
        </authorList>
    </citation>
    <scope>NUCLEOTIDE SEQUENCE [LARGE SCALE GENOMIC DNA]</scope>
    <source>
        <strain evidence="10 28">6799jm-1</strain>
        <strain evidence="12 30">CR</strain>
        <strain evidence="11 29">N4I</strain>
    </source>
</reference>
<evidence type="ECO:0000313" key="28">
    <source>
        <dbReference type="Proteomes" id="UP000452188"/>
    </source>
</evidence>
<evidence type="ECO:0000256" key="5">
    <source>
        <dbReference type="ARBA" id="ARBA00023136"/>
    </source>
</evidence>
<dbReference type="Proteomes" id="UP000184174">
    <property type="component" value="Unassembled WGS sequence"/>
</dbReference>
<comment type="subcellular location">
    <subcellularLocation>
        <location evidence="1">Cell membrane</location>
        <topology evidence="1">Single-pass membrane protein</topology>
    </subcellularLocation>
</comment>
<dbReference type="PANTHER" id="PTHR33885:SF3">
    <property type="entry name" value="PHAGE SHOCK PROTEIN C"/>
    <property type="match status" value="1"/>
</dbReference>
<reference evidence="18 27" key="9">
    <citation type="submission" date="2019-07" db="EMBL/GenBank/DDBJ databases">
        <title>Gastrointestinal microbiota of Peromyscus leucopus, the white-footed mouse.</title>
        <authorList>
            <person name="Milovic A."/>
            <person name="Bassam K."/>
            <person name="Barbour A.G."/>
        </authorList>
    </citation>
    <scope>NUCLEOTIDE SEQUENCE [LARGE SCALE GENOMIC DNA]</scope>
    <source>
        <strain evidence="18 27">LL7</strain>
    </source>
</reference>
<reference evidence="16 24" key="3">
    <citation type="submission" date="2016-09" db="EMBL/GenBank/DDBJ databases">
        <title>Lactobacillus reuteri KLR3005, genome sequencing and assembly.</title>
        <authorList>
            <person name="Lee J.-Y."/>
            <person name="Kim E.B."/>
            <person name="Choi Y.-J."/>
        </authorList>
    </citation>
    <scope>NUCLEOTIDE SEQUENCE [LARGE SCALE GENOMIC DNA]</scope>
    <source>
        <strain evidence="16 24">KLR3005</strain>
    </source>
</reference>
<dbReference type="PANTHER" id="PTHR33885">
    <property type="entry name" value="PHAGE SHOCK PROTEIN C"/>
    <property type="match status" value="1"/>
</dbReference>